<keyword evidence="4 10" id="KW-0498">Mitosis</keyword>
<feature type="compositionally biased region" description="Low complexity" evidence="12">
    <location>
        <begin position="44"/>
        <end position="53"/>
    </location>
</feature>
<evidence type="ECO:0000259" key="13">
    <source>
        <dbReference type="Pfam" id="PF03801"/>
    </source>
</evidence>
<dbReference type="PANTHER" id="PTHR10643">
    <property type="entry name" value="KINETOCHORE PROTEIN NDC80"/>
    <property type="match status" value="1"/>
</dbReference>
<dbReference type="PANTHER" id="PTHR10643:SF2">
    <property type="entry name" value="KINETOCHORE PROTEIN NDC80 HOMOLOG"/>
    <property type="match status" value="1"/>
</dbReference>
<feature type="compositionally biased region" description="Polar residues" evidence="12">
    <location>
        <begin position="7"/>
        <end position="18"/>
    </location>
</feature>
<dbReference type="Gene3D" id="1.10.418.30">
    <property type="entry name" value="Ncd80 complex, Ncd80 subunit"/>
    <property type="match status" value="1"/>
</dbReference>
<keyword evidence="3 10" id="KW-0132">Cell division</keyword>
<dbReference type="EMBL" id="JNBS01002381">
    <property type="protein sequence ID" value="OQR91858.1"/>
    <property type="molecule type" value="Genomic_DNA"/>
</dbReference>
<evidence type="ECO:0000256" key="6">
    <source>
        <dbReference type="ARBA" id="ARBA00023054"/>
    </source>
</evidence>
<comment type="subunit">
    <text evidence="10">Component of the NDC80 complex.</text>
</comment>
<evidence type="ECO:0000256" key="8">
    <source>
        <dbReference type="ARBA" id="ARBA00023306"/>
    </source>
</evidence>
<keyword evidence="5 10" id="KW-0995">Kinetochore</keyword>
<keyword evidence="6 11" id="KW-0175">Coiled coil</keyword>
<evidence type="ECO:0000256" key="2">
    <source>
        <dbReference type="ARBA" id="ARBA00022454"/>
    </source>
</evidence>
<evidence type="ECO:0000256" key="10">
    <source>
        <dbReference type="RuleBase" id="RU368072"/>
    </source>
</evidence>
<evidence type="ECO:0000256" key="7">
    <source>
        <dbReference type="ARBA" id="ARBA00023242"/>
    </source>
</evidence>
<dbReference type="InterPro" id="IPR005550">
    <property type="entry name" value="Kinetochore_Ndc80"/>
</dbReference>
<dbReference type="GO" id="GO:0051301">
    <property type="term" value="P:cell division"/>
    <property type="evidence" value="ECO:0007669"/>
    <property type="project" value="UniProtKB-UniRule"/>
</dbReference>
<sequence length="603" mass="69832">MRRTTLGPITSSQLNTLPPSRVPVASGARQSISVMPQRRESVKSRLPPSRSSLASNRGHSIGRNGSVGSGRRSSAFGVRGSRTNDPRPISDRGFMNNAIRMLVEFLTEHNYEHPINSHLLFKPMKKDFIYIMQFLFKQLDRSYEPSPKFEDDIAIWFRHLRYPFPISKTALAAVGSPHSWPTLLAAIKWLIDLLKYHESTTDRDEMEDDIGVTANIVFEYLADSYKAFLSDNDDECKALQQQMVERFATEVDVYYEDINDLRQQNEEILQEIEEHQNEMQLDSFIAKKRDCQHDREKLLQLVEKLESNKSLSLASIQSNEHKIAKKQEDLRDAQAEIIQLQKRIDTQQFSAEDVDRMEGERHRMQDLLEQFDARYKELQSQHWEKETEISKMKDVLEEDVKRYMNTATRLKFFGKYAQGVDYALSIDAQCGGAAAAAALMNHLRKYIAPNVYKFRRQRIERLDRILDKSVELKAQVDSTAMQWDAAYEALRNVESQERKGEDALRREKENIDAQLDKLYKAVEDVELDLERVKSDEELSTEIIRSDQAVKEATDMYEVMKQEYEREISTRLQNISLAVSACIAFKENIEKSLIGAEHSLQRLE</sequence>
<feature type="domain" description="Kinetochore protein Ndc80 CH" evidence="13">
    <location>
        <begin position="80"/>
        <end position="199"/>
    </location>
</feature>
<evidence type="ECO:0000256" key="1">
    <source>
        <dbReference type="ARBA" id="ARBA00007050"/>
    </source>
</evidence>
<feature type="coiled-coil region" evidence="11">
    <location>
        <begin position="490"/>
        <end position="535"/>
    </location>
</feature>
<organism evidence="14 15">
    <name type="scientific">Thraustotheca clavata</name>
    <dbReference type="NCBI Taxonomy" id="74557"/>
    <lineage>
        <taxon>Eukaryota</taxon>
        <taxon>Sar</taxon>
        <taxon>Stramenopiles</taxon>
        <taxon>Oomycota</taxon>
        <taxon>Saprolegniomycetes</taxon>
        <taxon>Saprolegniales</taxon>
        <taxon>Achlyaceae</taxon>
        <taxon>Thraustotheca</taxon>
    </lineage>
</organism>
<dbReference type="GO" id="GO:0005737">
    <property type="term" value="C:cytoplasm"/>
    <property type="evidence" value="ECO:0007669"/>
    <property type="project" value="UniProtKB-ARBA"/>
</dbReference>
<comment type="similarity">
    <text evidence="1 10">Belongs to the NDC80/HEC1 family.</text>
</comment>
<reference evidence="14 15" key="1">
    <citation type="journal article" date="2014" name="Genome Biol. Evol.">
        <title>The secreted proteins of Achlya hypogyna and Thraustotheca clavata identify the ancestral oomycete secretome and reveal gene acquisitions by horizontal gene transfer.</title>
        <authorList>
            <person name="Misner I."/>
            <person name="Blouin N."/>
            <person name="Leonard G."/>
            <person name="Richards T.A."/>
            <person name="Lane C.E."/>
        </authorList>
    </citation>
    <scope>NUCLEOTIDE SEQUENCE [LARGE SCALE GENOMIC DNA]</scope>
    <source>
        <strain evidence="14 15">ATCC 34112</strain>
    </source>
</reference>
<name>A0A1V9Z1G3_9STRA</name>
<keyword evidence="8 10" id="KW-0131">Cell cycle</keyword>
<gene>
    <name evidence="14" type="ORF">THRCLA_08853</name>
</gene>
<keyword evidence="15" id="KW-1185">Reference proteome</keyword>
<evidence type="ECO:0000256" key="12">
    <source>
        <dbReference type="SAM" id="MobiDB-lite"/>
    </source>
</evidence>
<feature type="compositionally biased region" description="Low complexity" evidence="12">
    <location>
        <begin position="61"/>
        <end position="81"/>
    </location>
</feature>
<accession>A0A1V9Z1G3</accession>
<dbReference type="Proteomes" id="UP000243217">
    <property type="component" value="Unassembled WGS sequence"/>
</dbReference>
<keyword evidence="7 10" id="KW-0539">Nucleus</keyword>
<evidence type="ECO:0000256" key="4">
    <source>
        <dbReference type="ARBA" id="ARBA00022776"/>
    </source>
</evidence>
<dbReference type="OrthoDB" id="7459479at2759"/>
<evidence type="ECO:0000313" key="15">
    <source>
        <dbReference type="Proteomes" id="UP000243217"/>
    </source>
</evidence>
<feature type="region of interest" description="Disordered" evidence="12">
    <location>
        <begin position="1"/>
        <end position="91"/>
    </location>
</feature>
<comment type="function">
    <text evidence="10">Acts as a component of the essential kinetochore-associated NDC80 complex, which is required for chromosome segregation and spindle checkpoint activity.</text>
</comment>
<proteinExistence type="inferred from homology"/>
<feature type="coiled-coil region" evidence="11">
    <location>
        <begin position="251"/>
        <end position="388"/>
    </location>
</feature>
<dbReference type="GO" id="GO:0051315">
    <property type="term" value="P:attachment of mitotic spindle microtubules to kinetochore"/>
    <property type="evidence" value="ECO:0007669"/>
    <property type="project" value="UniProtKB-UniRule"/>
</dbReference>
<dbReference type="GO" id="GO:0031262">
    <property type="term" value="C:Ndc80 complex"/>
    <property type="evidence" value="ECO:0007669"/>
    <property type="project" value="UniProtKB-UniRule"/>
</dbReference>
<keyword evidence="2 10" id="KW-0158">Chromosome</keyword>
<evidence type="ECO:0000256" key="11">
    <source>
        <dbReference type="SAM" id="Coils"/>
    </source>
</evidence>
<dbReference type="AlphaFoldDB" id="A0A1V9Z1G3"/>
<dbReference type="GO" id="GO:0005815">
    <property type="term" value="C:microtubule organizing center"/>
    <property type="evidence" value="ECO:0007669"/>
    <property type="project" value="UniProtKB-ARBA"/>
</dbReference>
<comment type="subcellular location">
    <subcellularLocation>
        <location evidence="10">Chromosome</location>
        <location evidence="10">Centromere</location>
        <location evidence="10">Kinetochore</location>
    </subcellularLocation>
    <subcellularLocation>
        <location evidence="10">Nucleus</location>
    </subcellularLocation>
</comment>
<keyword evidence="9 10" id="KW-0137">Centromere</keyword>
<dbReference type="Pfam" id="PF03801">
    <property type="entry name" value="Ndc80_HEC"/>
    <property type="match status" value="1"/>
</dbReference>
<dbReference type="GO" id="GO:0005634">
    <property type="term" value="C:nucleus"/>
    <property type="evidence" value="ECO:0007669"/>
    <property type="project" value="UniProtKB-SubCell"/>
</dbReference>
<protein>
    <recommendedName>
        <fullName evidence="10">Kinetochore protein NDC80</fullName>
    </recommendedName>
</protein>
<dbReference type="STRING" id="74557.A0A1V9Z1G3"/>
<evidence type="ECO:0000256" key="3">
    <source>
        <dbReference type="ARBA" id="ARBA00022618"/>
    </source>
</evidence>
<comment type="caution">
    <text evidence="14">The sequence shown here is derived from an EMBL/GenBank/DDBJ whole genome shotgun (WGS) entry which is preliminary data.</text>
</comment>
<dbReference type="InterPro" id="IPR055260">
    <property type="entry name" value="Ndc80_CH"/>
</dbReference>
<dbReference type="FunFam" id="1.10.418.30:FF:000002">
    <property type="entry name" value="NDC80, kinetochore complex component"/>
    <property type="match status" value="1"/>
</dbReference>
<evidence type="ECO:0000256" key="9">
    <source>
        <dbReference type="ARBA" id="ARBA00023328"/>
    </source>
</evidence>
<evidence type="ECO:0000313" key="14">
    <source>
        <dbReference type="EMBL" id="OQR91858.1"/>
    </source>
</evidence>
<dbReference type="GO" id="GO:0000226">
    <property type="term" value="P:microtubule cytoskeleton organization"/>
    <property type="evidence" value="ECO:0007669"/>
    <property type="project" value="UniProtKB-ARBA"/>
</dbReference>
<dbReference type="InterPro" id="IPR038273">
    <property type="entry name" value="Ndc80_sf"/>
</dbReference>
<evidence type="ECO:0000256" key="5">
    <source>
        <dbReference type="ARBA" id="ARBA00022838"/>
    </source>
</evidence>